<reference evidence="3" key="1">
    <citation type="submission" date="2024-06" db="EMBL/GenBank/DDBJ databases">
        <authorList>
            <person name="Dussert Y."/>
            <person name="Peccoud J."/>
            <person name="Pigeault R."/>
        </authorList>
    </citation>
    <scope>NUCLEOTIDE SEQUENCE</scope>
    <source>
        <strain evidence="3">WArc</strain>
    </source>
</reference>
<feature type="transmembrane region" description="Helical" evidence="2">
    <location>
        <begin position="237"/>
        <end position="258"/>
    </location>
</feature>
<keyword evidence="2" id="KW-0472">Membrane</keyword>
<name>A0AAU7Q0Y0_9RICK</name>
<keyword evidence="2" id="KW-0812">Transmembrane</keyword>
<feature type="coiled-coil region" evidence="1">
    <location>
        <begin position="88"/>
        <end position="130"/>
    </location>
</feature>
<evidence type="ECO:0000313" key="3">
    <source>
        <dbReference type="EMBL" id="XBS66671.1"/>
    </source>
</evidence>
<accession>A0AAU7Q0Y0</accession>
<keyword evidence="1" id="KW-0175">Coiled coil</keyword>
<organism evidence="3">
    <name type="scientific">Wolbachia endosymbiont of Armadillidium arcangelii</name>
    <dbReference type="NCBI Taxonomy" id="3158571"/>
    <lineage>
        <taxon>Bacteria</taxon>
        <taxon>Pseudomonadati</taxon>
        <taxon>Pseudomonadota</taxon>
        <taxon>Alphaproteobacteria</taxon>
        <taxon>Rickettsiales</taxon>
        <taxon>Anaplasmataceae</taxon>
        <taxon>Wolbachieae</taxon>
        <taxon>Wolbachia</taxon>
    </lineage>
</organism>
<keyword evidence="2" id="KW-1133">Transmembrane helix</keyword>
<gene>
    <name evidence="3" type="ORF">ABLO99_05400</name>
</gene>
<evidence type="ECO:0000256" key="1">
    <source>
        <dbReference type="SAM" id="Coils"/>
    </source>
</evidence>
<dbReference type="EMBL" id="CP157942">
    <property type="protein sequence ID" value="XBS66671.1"/>
    <property type="molecule type" value="Genomic_DNA"/>
</dbReference>
<sequence>MLSNIIESDTKALAKVFSNKEFYRPVDGNKKDYKTYLADIVSEDLRKVVLPKEIIPNQVTLNVFAFAYRKDSSILPILLKYFTYKNLLKEAKGDLDKINQKLQGVMDEELKKLQDEQKLLRKETSELSGKEVDVKQGKVLVTKSEKITEISSKVEKIKLCKENIKNLLNGDKVKLRFYPPQYFSILNSGLIEIIEKKLTAYVKDDTNIENIYQSLNNKAKKIIISGNIKIALQTSSLLVFLPVFTLSIFTPLLAQMLAGPSQLQRDMFYFFHALLTTNSATNCCYTTCTGKCGLFSTEVL</sequence>
<protein>
    <submittedName>
        <fullName evidence="3">Uncharacterized protein</fullName>
    </submittedName>
</protein>
<dbReference type="AlphaFoldDB" id="A0AAU7Q0Y0"/>
<proteinExistence type="predicted"/>
<evidence type="ECO:0000256" key="2">
    <source>
        <dbReference type="SAM" id="Phobius"/>
    </source>
</evidence>
<dbReference type="RefSeq" id="WP_349967113.1">
    <property type="nucleotide sequence ID" value="NZ_CP157942.1"/>
</dbReference>